<evidence type="ECO:0000259" key="2">
    <source>
        <dbReference type="Pfam" id="PF00931"/>
    </source>
</evidence>
<accession>A0A0A9FC02</accession>
<feature type="transmembrane region" description="Helical" evidence="1">
    <location>
        <begin position="20"/>
        <end position="42"/>
    </location>
</feature>
<sequence length="254" mass="28457">MLSEMSLLECWEMPFKDSSVWSLLGLCSLLLLLLLPLLVLLFPRRRLMSLGDKIKQKIRRLSKWQLREETNNDPNNEPKKARKSSSYFGYTAHQLIPKVDVPETKDLFQGIESPQKGDLVRAGLLRPDLHGMDIHEITVLEFLERGTSSLLGISGMRGVGKTTLLRLVRTTYIHDDSFDYIFYTGAGVGCTVGSLQGVLARNIGFGLLPQTSNVPVVKVISSFLKDKTFLLLLDDVRERIDLAAIGLPVPLGHR</sequence>
<keyword evidence="1" id="KW-0812">Transmembrane</keyword>
<organism evidence="3">
    <name type="scientific">Arundo donax</name>
    <name type="common">Giant reed</name>
    <name type="synonym">Donax arundinaceus</name>
    <dbReference type="NCBI Taxonomy" id="35708"/>
    <lineage>
        <taxon>Eukaryota</taxon>
        <taxon>Viridiplantae</taxon>
        <taxon>Streptophyta</taxon>
        <taxon>Embryophyta</taxon>
        <taxon>Tracheophyta</taxon>
        <taxon>Spermatophyta</taxon>
        <taxon>Magnoliopsida</taxon>
        <taxon>Liliopsida</taxon>
        <taxon>Poales</taxon>
        <taxon>Poaceae</taxon>
        <taxon>PACMAD clade</taxon>
        <taxon>Arundinoideae</taxon>
        <taxon>Arundineae</taxon>
        <taxon>Arundo</taxon>
    </lineage>
</organism>
<dbReference type="InterPro" id="IPR027417">
    <property type="entry name" value="P-loop_NTPase"/>
</dbReference>
<evidence type="ECO:0000313" key="3">
    <source>
        <dbReference type="EMBL" id="JAE09887.1"/>
    </source>
</evidence>
<dbReference type="SUPFAM" id="SSF52540">
    <property type="entry name" value="P-loop containing nucleoside triphosphate hydrolases"/>
    <property type="match status" value="1"/>
</dbReference>
<reference evidence="3" key="1">
    <citation type="submission" date="2014-09" db="EMBL/GenBank/DDBJ databases">
        <authorList>
            <person name="Magalhaes I.L.F."/>
            <person name="Oliveira U."/>
            <person name="Santos F.R."/>
            <person name="Vidigal T.H.D.A."/>
            <person name="Brescovit A.D."/>
            <person name="Santos A.J."/>
        </authorList>
    </citation>
    <scope>NUCLEOTIDE SEQUENCE</scope>
    <source>
        <tissue evidence="3">Shoot tissue taken approximately 20 cm above the soil surface</tissue>
    </source>
</reference>
<dbReference type="AlphaFoldDB" id="A0A0A9FC02"/>
<keyword evidence="1" id="KW-1133">Transmembrane helix</keyword>
<dbReference type="Gene3D" id="3.40.50.300">
    <property type="entry name" value="P-loop containing nucleotide triphosphate hydrolases"/>
    <property type="match status" value="1"/>
</dbReference>
<keyword evidence="1" id="KW-0472">Membrane</keyword>
<evidence type="ECO:0000256" key="1">
    <source>
        <dbReference type="SAM" id="Phobius"/>
    </source>
</evidence>
<protein>
    <recommendedName>
        <fullName evidence="2">NB-ARC domain-containing protein</fullName>
    </recommendedName>
</protein>
<name>A0A0A9FC02_ARUDO</name>
<dbReference type="Pfam" id="PF00931">
    <property type="entry name" value="NB-ARC"/>
    <property type="match status" value="1"/>
</dbReference>
<dbReference type="EMBL" id="GBRH01188009">
    <property type="protein sequence ID" value="JAE09887.1"/>
    <property type="molecule type" value="Transcribed_RNA"/>
</dbReference>
<dbReference type="PRINTS" id="PR00364">
    <property type="entry name" value="DISEASERSIST"/>
</dbReference>
<feature type="domain" description="NB-ARC" evidence="2">
    <location>
        <begin position="140"/>
        <end position="250"/>
    </location>
</feature>
<reference evidence="3" key="2">
    <citation type="journal article" date="2015" name="Data Brief">
        <title>Shoot transcriptome of the giant reed, Arundo donax.</title>
        <authorList>
            <person name="Barrero R.A."/>
            <person name="Guerrero F.D."/>
            <person name="Moolhuijzen P."/>
            <person name="Goolsby J.A."/>
            <person name="Tidwell J."/>
            <person name="Bellgard S.E."/>
            <person name="Bellgard M.I."/>
        </authorList>
    </citation>
    <scope>NUCLEOTIDE SEQUENCE</scope>
    <source>
        <tissue evidence="3">Shoot tissue taken approximately 20 cm above the soil surface</tissue>
    </source>
</reference>
<dbReference type="GO" id="GO:0043531">
    <property type="term" value="F:ADP binding"/>
    <property type="evidence" value="ECO:0007669"/>
    <property type="project" value="InterPro"/>
</dbReference>
<proteinExistence type="predicted"/>
<dbReference type="InterPro" id="IPR002182">
    <property type="entry name" value="NB-ARC"/>
</dbReference>